<evidence type="ECO:0000313" key="1">
    <source>
        <dbReference type="EMBL" id="NSL85730.1"/>
    </source>
</evidence>
<dbReference type="Proteomes" id="UP000281028">
    <property type="component" value="Unassembled WGS sequence"/>
</dbReference>
<sequence>MKKKIFALKNLCMVMAVVAVTAVSFTGFAGNDNGLRKSERRVSAGKPPLNNTYHLLRWKPSNPPFMIVTEHNWLTDQIPVSYANYTLTALTNPATYRGWLVFTSDACRTEFLNKRVHPTGTAVYTYSRYYEIDWSHNTVTTTSPALAIACFILEE</sequence>
<gene>
    <name evidence="1" type="ORF">ECE50_002735</name>
</gene>
<name>A0A433W8V1_9BACT</name>
<organism evidence="1 2">
    <name type="scientific">Chitinophaga solisilvae</name>
    <dbReference type="NCBI Taxonomy" id="1233460"/>
    <lineage>
        <taxon>Bacteria</taxon>
        <taxon>Pseudomonadati</taxon>
        <taxon>Bacteroidota</taxon>
        <taxon>Chitinophagia</taxon>
        <taxon>Chitinophagales</taxon>
        <taxon>Chitinophagaceae</taxon>
        <taxon>Chitinophaga</taxon>
    </lineage>
</organism>
<reference evidence="1" key="1">
    <citation type="submission" date="2020-05" db="EMBL/GenBank/DDBJ databases">
        <title>Chitinophaga laudate sp. nov., isolated from a tropical peat swamp.</title>
        <authorList>
            <person name="Goh C.B.S."/>
            <person name="Lee M.S."/>
            <person name="Parimannan S."/>
            <person name="Pasbakhsh P."/>
            <person name="Yule C.M."/>
            <person name="Rajandas H."/>
            <person name="Loke S."/>
            <person name="Croft L."/>
            <person name="Tan J.B.L."/>
        </authorList>
    </citation>
    <scope>NUCLEOTIDE SEQUENCE</scope>
    <source>
        <strain evidence="1">Mgbs1</strain>
    </source>
</reference>
<accession>A0A433W8V1</accession>
<dbReference type="EMBL" id="RIAR02000001">
    <property type="protein sequence ID" value="NSL85730.1"/>
    <property type="molecule type" value="Genomic_DNA"/>
</dbReference>
<dbReference type="AlphaFoldDB" id="A0A433W8V1"/>
<protein>
    <submittedName>
        <fullName evidence="1">Uncharacterized protein</fullName>
    </submittedName>
</protein>
<keyword evidence="2" id="KW-1185">Reference proteome</keyword>
<comment type="caution">
    <text evidence="1">The sequence shown here is derived from an EMBL/GenBank/DDBJ whole genome shotgun (WGS) entry which is preliminary data.</text>
</comment>
<evidence type="ECO:0000313" key="2">
    <source>
        <dbReference type="Proteomes" id="UP000281028"/>
    </source>
</evidence>
<proteinExistence type="predicted"/>